<reference evidence="3 4" key="1">
    <citation type="submission" date="2016-02" db="EMBL/GenBank/DDBJ databases">
        <title>Genome sequence of Moorella mulderi DSM 14980.</title>
        <authorList>
            <person name="Poehlein A."/>
            <person name="Daniel R."/>
        </authorList>
    </citation>
    <scope>NUCLEOTIDE SEQUENCE [LARGE SCALE GENOMIC DNA]</scope>
    <source>
        <strain evidence="3 4">DSM 14980</strain>
    </source>
</reference>
<accession>A0A151AYZ1</accession>
<dbReference type="SUPFAM" id="SSF88723">
    <property type="entry name" value="PIN domain-like"/>
    <property type="match status" value="1"/>
</dbReference>
<dbReference type="GO" id="GO:0004519">
    <property type="term" value="F:endonuclease activity"/>
    <property type="evidence" value="ECO:0007669"/>
    <property type="project" value="UniProtKB-KW"/>
</dbReference>
<name>A0A151AYZ1_9FIRM</name>
<dbReference type="Pfam" id="PF01850">
    <property type="entry name" value="PIN"/>
    <property type="match status" value="1"/>
</dbReference>
<feature type="domain" description="PIN" evidence="2">
    <location>
        <begin position="4"/>
        <end position="126"/>
    </location>
</feature>
<evidence type="ECO:0000256" key="1">
    <source>
        <dbReference type="ARBA" id="ARBA00022842"/>
    </source>
</evidence>
<sequence>MKKYVVDSSVAVKWYIPEPHSDRAVALLEGAEKGVYHLWAPDLIYSEMGNVLWKKCLREEIGDEDVRKIIGAIMEAFPANIVRSRPLLPAAFEIAYGCRRTLYDSLYIALAIAKKGVFITADERLVNALQHTSFNSFVKLLQHFDKENSTDI</sequence>
<comment type="caution">
    <text evidence="3">The sequence shown here is derived from an EMBL/GenBank/DDBJ whole genome shotgun (WGS) entry which is preliminary data.</text>
</comment>
<dbReference type="PATRIC" id="fig|1122241.3.peg.1444"/>
<keyword evidence="3" id="KW-0378">Hydrolase</keyword>
<dbReference type="EMBL" id="LTBC01000003">
    <property type="protein sequence ID" value="KYH32773.1"/>
    <property type="molecule type" value="Genomic_DNA"/>
</dbReference>
<dbReference type="Gene3D" id="3.40.50.1010">
    <property type="entry name" value="5'-nuclease"/>
    <property type="match status" value="1"/>
</dbReference>
<gene>
    <name evidence="3" type="primary">vapC_4</name>
    <name evidence="3" type="ORF">MOMUL_13750</name>
</gene>
<keyword evidence="3" id="KW-0255">Endonuclease</keyword>
<evidence type="ECO:0000313" key="4">
    <source>
        <dbReference type="Proteomes" id="UP000075670"/>
    </source>
</evidence>
<keyword evidence="4" id="KW-1185">Reference proteome</keyword>
<dbReference type="InterPro" id="IPR051619">
    <property type="entry name" value="TypeII_TA_RNase_PINc/VapC"/>
</dbReference>
<dbReference type="CDD" id="cd09873">
    <property type="entry name" value="PIN_Pae0151-like"/>
    <property type="match status" value="1"/>
</dbReference>
<dbReference type="InterPro" id="IPR044153">
    <property type="entry name" value="PIN_Pae0151-like"/>
</dbReference>
<organism evidence="3 4">
    <name type="scientific">Moorella mulderi DSM 14980</name>
    <dbReference type="NCBI Taxonomy" id="1122241"/>
    <lineage>
        <taxon>Bacteria</taxon>
        <taxon>Bacillati</taxon>
        <taxon>Bacillota</taxon>
        <taxon>Clostridia</taxon>
        <taxon>Neomoorellales</taxon>
        <taxon>Neomoorellaceae</taxon>
        <taxon>Neomoorella</taxon>
    </lineage>
</organism>
<proteinExistence type="predicted"/>
<dbReference type="InterPro" id="IPR002716">
    <property type="entry name" value="PIN_dom"/>
</dbReference>
<evidence type="ECO:0000313" key="3">
    <source>
        <dbReference type="EMBL" id="KYH32773.1"/>
    </source>
</evidence>
<dbReference type="PANTHER" id="PTHR35901:SF1">
    <property type="entry name" value="EXONUCLEASE VAPC9"/>
    <property type="match status" value="1"/>
</dbReference>
<keyword evidence="1" id="KW-0460">Magnesium</keyword>
<dbReference type="Proteomes" id="UP000075670">
    <property type="component" value="Unassembled WGS sequence"/>
</dbReference>
<dbReference type="InterPro" id="IPR029060">
    <property type="entry name" value="PIN-like_dom_sf"/>
</dbReference>
<protein>
    <submittedName>
        <fullName evidence="3">tRNA(FMet)-specific endonuclease VapC</fullName>
    </submittedName>
</protein>
<dbReference type="AlphaFoldDB" id="A0A151AYZ1"/>
<dbReference type="OrthoDB" id="459975at2"/>
<dbReference type="RefSeq" id="WP_062283190.1">
    <property type="nucleotide sequence ID" value="NZ_LTBC01000003.1"/>
</dbReference>
<dbReference type="PANTHER" id="PTHR35901">
    <property type="entry name" value="RIBONUCLEASE VAPC3"/>
    <property type="match status" value="1"/>
</dbReference>
<keyword evidence="3" id="KW-0540">Nuclease</keyword>
<evidence type="ECO:0000259" key="2">
    <source>
        <dbReference type="Pfam" id="PF01850"/>
    </source>
</evidence>